<organism evidence="1 2">
    <name type="scientific">Vermiconidia calcicola</name>
    <dbReference type="NCBI Taxonomy" id="1690605"/>
    <lineage>
        <taxon>Eukaryota</taxon>
        <taxon>Fungi</taxon>
        <taxon>Dikarya</taxon>
        <taxon>Ascomycota</taxon>
        <taxon>Pezizomycotina</taxon>
        <taxon>Dothideomycetes</taxon>
        <taxon>Dothideomycetidae</taxon>
        <taxon>Mycosphaerellales</taxon>
        <taxon>Extremaceae</taxon>
        <taxon>Vermiconidia</taxon>
    </lineage>
</organism>
<dbReference type="EC" id="2.4.1.1" evidence="1"/>
<keyword evidence="1" id="KW-0808">Transferase</keyword>
<evidence type="ECO:0000313" key="1">
    <source>
        <dbReference type="EMBL" id="KAK3709378.1"/>
    </source>
</evidence>
<evidence type="ECO:0000313" key="2">
    <source>
        <dbReference type="Proteomes" id="UP001281147"/>
    </source>
</evidence>
<reference evidence="1" key="1">
    <citation type="submission" date="2023-07" db="EMBL/GenBank/DDBJ databases">
        <title>Black Yeasts Isolated from many extreme environments.</title>
        <authorList>
            <person name="Coleine C."/>
            <person name="Stajich J.E."/>
            <person name="Selbmann L."/>
        </authorList>
    </citation>
    <scope>NUCLEOTIDE SEQUENCE</scope>
    <source>
        <strain evidence="1">CCFEE 5714</strain>
    </source>
</reference>
<sequence>MATTKSTSTRERKPSTSAPITDLQEPVGPPGISRPKHKRTVTGFGPQEIQSVEASIPEPQREAWKKFSAQEFSSKEEFEKEVVRHIETTLARSLFNCDEAAAYAGTALAFRDRLVIEWNKTQQNQTFADPKRVYYLSLEFLMGRALDNAMLNVGMKDIAQEGVSELGFRMEDIISQERDAALGNGGLGRLAACFLDSLATLNYPAWGYALRYRYGIFKQEIIDGYQVEIPDYWLDFNPWEFPRHDVTVDIQFYGNVRKYMDDSGKQWSVWENGEIVNAVAYDAPIPGYGTKTTNNLRLWSSKASHGEFDFTKFNSGEYEASVADQQRAETISAVLYPNDSLERGKELRLKQQYFWCAASLSDIVRRFKKSKKPWSEFPNQVAIQLNDTHPTLAIPELQRILIDGEGLDWEEAWSIVQKTFGYTNHTVLPEALEKWSVPLIQHLLPRHLQIIYEINARFLQWVEKKFPKDRDMLASVSIIEETQPKMVRMAYLAVIGSHKVNGVAELHSDLIKTTIFKDFVKIYGPDKFTNVTNGITPRRWLHQANPRLSELIANKLGGYDFLTDLTLLHKLENFLDDKDFRKEFQEIKYANKVRLAKYIKEAQGISVNPASLFDIQVKRMHEYKRQQLNVFGVIHRYLQLKDMSPEERKKVQPRVSIFGGKAAPGYWMAKTVIHLINQVSAVVNADKDIGDLLKVVFLEDYNVSKAEIIVPASDISEHISTAGTEASGTSNMKFVLNGGLVIGTCDGANIEITREVGEDNIFLFGNLAEDVEDLRHAHFYGGFELDSQLQRVFDEIRNGRFGDAGQFSALVNSIVEHGDYYLVSDDFQSYVETQNKIDEAYKNQEEWLTKTITCVARMGFFSSDRCIEEYAQEIWNTEPLPPPKENGA</sequence>
<proteinExistence type="predicted"/>
<name>A0ACC3N427_9PEZI</name>
<gene>
    <name evidence="1" type="primary">GPH1_2</name>
    <name evidence="1" type="ORF">LTR37_010939</name>
</gene>
<dbReference type="EMBL" id="JAUTXU010000093">
    <property type="protein sequence ID" value="KAK3709378.1"/>
    <property type="molecule type" value="Genomic_DNA"/>
</dbReference>
<dbReference type="Proteomes" id="UP001281147">
    <property type="component" value="Unassembled WGS sequence"/>
</dbReference>
<comment type="caution">
    <text evidence="1">The sequence shown here is derived from an EMBL/GenBank/DDBJ whole genome shotgun (WGS) entry which is preliminary data.</text>
</comment>
<accession>A0ACC3N427</accession>
<protein>
    <submittedName>
        <fullName evidence="1">Non-essential glycogen phosphorylase</fullName>
        <ecNumber evidence="1">2.4.1.1</ecNumber>
    </submittedName>
</protein>
<keyword evidence="2" id="KW-1185">Reference proteome</keyword>
<keyword evidence="1" id="KW-0328">Glycosyltransferase</keyword>